<organism evidence="3 4">
    <name type="scientific">Lucifera butyrica</name>
    <dbReference type="NCBI Taxonomy" id="1351585"/>
    <lineage>
        <taxon>Bacteria</taxon>
        <taxon>Bacillati</taxon>
        <taxon>Bacillota</taxon>
        <taxon>Negativicutes</taxon>
        <taxon>Veillonellales</taxon>
        <taxon>Veillonellaceae</taxon>
        <taxon>Lucifera</taxon>
    </lineage>
</organism>
<sequence length="311" mass="34188">MPSLRSRLFAFVLRHRHLLRFQLQERAWDFNTSIPDFRRQCEEFHRVFGKLFGKRIDGIKISPAAVAGLPAEWLIPDGAAKDKVILYAIGGAYVSGSCQDHRRIVSKIAKGSGVSVLLVEHRLAPEHPFPAALDDMVTAYRWLLAEGILPSNIMIVGESAGGGLCLATLLALRDQGIPLPEAAVALSPWTDLNQTGESHRTNADVCLSPKRMAHVCSKYYAGDNDPCLPWISPLYGDLYGLPPILIQVGGDETLLDDSTRFAAKAKAAGVNVTLNVGEGMWHCFALMPSFIPECRQAMDEICSFIKTYVIK</sequence>
<dbReference type="OrthoDB" id="9815425at2"/>
<reference evidence="3 4" key="1">
    <citation type="submission" date="2018-06" db="EMBL/GenBank/DDBJ databases">
        <authorList>
            <person name="Strepis N."/>
        </authorList>
    </citation>
    <scope>NUCLEOTIDE SEQUENCE [LARGE SCALE GENOMIC DNA]</scope>
    <source>
        <strain evidence="3">LUCI</strain>
    </source>
</reference>
<keyword evidence="1 3" id="KW-0378">Hydrolase</keyword>
<dbReference type="AlphaFoldDB" id="A0A498RBR5"/>
<dbReference type="InterPro" id="IPR013094">
    <property type="entry name" value="AB_hydrolase_3"/>
</dbReference>
<evidence type="ECO:0000256" key="1">
    <source>
        <dbReference type="ARBA" id="ARBA00022801"/>
    </source>
</evidence>
<protein>
    <submittedName>
        <fullName evidence="3">Alpha/beta hydrolase fold-3</fullName>
    </submittedName>
</protein>
<dbReference type="SUPFAM" id="SSF53474">
    <property type="entry name" value="alpha/beta-Hydrolases"/>
    <property type="match status" value="1"/>
</dbReference>
<accession>A0A498RBR5</accession>
<dbReference type="InterPro" id="IPR029058">
    <property type="entry name" value="AB_hydrolase_fold"/>
</dbReference>
<dbReference type="PANTHER" id="PTHR48081">
    <property type="entry name" value="AB HYDROLASE SUPERFAMILY PROTEIN C4A8.06C"/>
    <property type="match status" value="1"/>
</dbReference>
<dbReference type="PANTHER" id="PTHR48081:SF8">
    <property type="entry name" value="ALPHA_BETA HYDROLASE FOLD-3 DOMAIN-CONTAINING PROTEIN-RELATED"/>
    <property type="match status" value="1"/>
</dbReference>
<dbReference type="EMBL" id="UPPP01000079">
    <property type="protein sequence ID" value="VBB07702.1"/>
    <property type="molecule type" value="Genomic_DNA"/>
</dbReference>
<feature type="domain" description="Alpha/beta hydrolase fold-3" evidence="2">
    <location>
        <begin position="85"/>
        <end position="285"/>
    </location>
</feature>
<evidence type="ECO:0000313" key="3">
    <source>
        <dbReference type="EMBL" id="VBB07702.1"/>
    </source>
</evidence>
<name>A0A498RBR5_9FIRM</name>
<dbReference type="Proteomes" id="UP000277811">
    <property type="component" value="Unassembled WGS sequence"/>
</dbReference>
<dbReference type="InterPro" id="IPR050300">
    <property type="entry name" value="GDXG_lipolytic_enzyme"/>
</dbReference>
<keyword evidence="4" id="KW-1185">Reference proteome</keyword>
<dbReference type="Pfam" id="PF07859">
    <property type="entry name" value="Abhydrolase_3"/>
    <property type="match status" value="1"/>
</dbReference>
<proteinExistence type="predicted"/>
<gene>
    <name evidence="3" type="ORF">LUCI_2967</name>
</gene>
<evidence type="ECO:0000313" key="4">
    <source>
        <dbReference type="Proteomes" id="UP000277811"/>
    </source>
</evidence>
<evidence type="ECO:0000259" key="2">
    <source>
        <dbReference type="Pfam" id="PF07859"/>
    </source>
</evidence>
<dbReference type="Gene3D" id="3.40.50.1820">
    <property type="entry name" value="alpha/beta hydrolase"/>
    <property type="match status" value="1"/>
</dbReference>
<dbReference type="GO" id="GO:0016787">
    <property type="term" value="F:hydrolase activity"/>
    <property type="evidence" value="ECO:0007669"/>
    <property type="project" value="UniProtKB-KW"/>
</dbReference>
<dbReference type="RefSeq" id="WP_122628635.1">
    <property type="nucleotide sequence ID" value="NZ_UPPP01000079.1"/>
</dbReference>